<name>A0ABV0ZC47_9TELE</name>
<dbReference type="Proteomes" id="UP001469553">
    <property type="component" value="Unassembled WGS sequence"/>
</dbReference>
<evidence type="ECO:0000313" key="1">
    <source>
        <dbReference type="EMBL" id="MEQ2303347.1"/>
    </source>
</evidence>
<keyword evidence="2" id="KW-1185">Reference proteome</keyword>
<reference evidence="1 2" key="1">
    <citation type="submission" date="2021-06" db="EMBL/GenBank/DDBJ databases">
        <authorList>
            <person name="Palmer J.M."/>
        </authorList>
    </citation>
    <scope>NUCLEOTIDE SEQUENCE [LARGE SCALE GENOMIC DNA]</scope>
    <source>
        <strain evidence="1 2">AS_MEX2019</strain>
        <tissue evidence="1">Muscle</tissue>
    </source>
</reference>
<proteinExistence type="predicted"/>
<comment type="caution">
    <text evidence="1">The sequence shown here is derived from an EMBL/GenBank/DDBJ whole genome shotgun (WGS) entry which is preliminary data.</text>
</comment>
<dbReference type="EMBL" id="JAHRIP010057564">
    <property type="protein sequence ID" value="MEQ2303347.1"/>
    <property type="molecule type" value="Genomic_DNA"/>
</dbReference>
<protein>
    <submittedName>
        <fullName evidence="1">Uncharacterized protein</fullName>
    </submittedName>
</protein>
<accession>A0ABV0ZC47</accession>
<evidence type="ECO:0000313" key="2">
    <source>
        <dbReference type="Proteomes" id="UP001469553"/>
    </source>
</evidence>
<sequence length="102" mass="11420">MFQGVLLKGEPHTRLNSFIASHRFSFRIAPLLSSFHIPTNSERPCLCRRLLFPQHDASTTMFHSENGMFKLIVLCCVVGTKQGLRPAGSKISTFTFTIIGSH</sequence>
<organism evidence="1 2">
    <name type="scientific">Ameca splendens</name>
    <dbReference type="NCBI Taxonomy" id="208324"/>
    <lineage>
        <taxon>Eukaryota</taxon>
        <taxon>Metazoa</taxon>
        <taxon>Chordata</taxon>
        <taxon>Craniata</taxon>
        <taxon>Vertebrata</taxon>
        <taxon>Euteleostomi</taxon>
        <taxon>Actinopterygii</taxon>
        <taxon>Neopterygii</taxon>
        <taxon>Teleostei</taxon>
        <taxon>Neoteleostei</taxon>
        <taxon>Acanthomorphata</taxon>
        <taxon>Ovalentaria</taxon>
        <taxon>Atherinomorphae</taxon>
        <taxon>Cyprinodontiformes</taxon>
        <taxon>Goodeidae</taxon>
        <taxon>Ameca</taxon>
    </lineage>
</organism>
<gene>
    <name evidence="1" type="ORF">AMECASPLE_015869</name>
</gene>